<evidence type="ECO:0000313" key="9">
    <source>
        <dbReference type="Proteomes" id="UP000235388"/>
    </source>
</evidence>
<keyword evidence="9" id="KW-1185">Reference proteome</keyword>
<dbReference type="EMBL" id="PGCI01000159">
    <property type="protein sequence ID" value="PLW36461.1"/>
    <property type="molecule type" value="Genomic_DNA"/>
</dbReference>
<dbReference type="OrthoDB" id="311279at2759"/>
<comment type="pathway">
    <text evidence="5">Protein modification; protein glycosylation.</text>
</comment>
<dbReference type="GO" id="GO:0005789">
    <property type="term" value="C:endoplasmic reticulum membrane"/>
    <property type="evidence" value="ECO:0007669"/>
    <property type="project" value="UniProtKB-SubCell"/>
</dbReference>
<feature type="transmembrane region" description="Helical" evidence="5">
    <location>
        <begin position="53"/>
        <end position="78"/>
    </location>
</feature>
<keyword evidence="3 5" id="KW-1133">Transmembrane helix</keyword>
<evidence type="ECO:0000313" key="10">
    <source>
        <dbReference type="Proteomes" id="UP000235392"/>
    </source>
</evidence>
<comment type="subunit">
    <text evidence="5">Component of the dolichol-phosphate mannose (DPM) synthase complex.</text>
</comment>
<dbReference type="Proteomes" id="UP000235392">
    <property type="component" value="Unassembled WGS sequence"/>
</dbReference>
<proteinExistence type="inferred from homology"/>
<accession>A0A2N5UFD6</accession>
<evidence type="ECO:0000256" key="4">
    <source>
        <dbReference type="ARBA" id="ARBA00023136"/>
    </source>
</evidence>
<evidence type="ECO:0000313" key="6">
    <source>
        <dbReference type="EMBL" id="PLW16199.1"/>
    </source>
</evidence>
<protein>
    <recommendedName>
        <fullName evidence="5">Dolichol phosphate-mannose biosynthesis regulatory protein</fullName>
    </recommendedName>
</protein>
<reference evidence="9 10" key="1">
    <citation type="submission" date="2017-11" db="EMBL/GenBank/DDBJ databases">
        <title>De novo assembly and phasing of dikaryotic genomes from two isolates of Puccinia coronata f. sp. avenae, the causal agent of oat crown rust.</title>
        <authorList>
            <person name="Miller M.E."/>
            <person name="Zhang Y."/>
            <person name="Omidvar V."/>
            <person name="Sperschneider J."/>
            <person name="Schwessinger B."/>
            <person name="Raley C."/>
            <person name="Palmer J.M."/>
            <person name="Garnica D."/>
            <person name="Upadhyaya N."/>
            <person name="Rathjen J."/>
            <person name="Taylor J.M."/>
            <person name="Park R.F."/>
            <person name="Dodds P.N."/>
            <person name="Hirsch C.D."/>
            <person name="Kianian S.F."/>
            <person name="Figueroa M."/>
        </authorList>
    </citation>
    <scope>NUCLEOTIDE SEQUENCE [LARGE SCALE GENOMIC DNA]</scope>
    <source>
        <strain evidence="8">12NC29</strain>
        <strain evidence="7">12SD80</strain>
    </source>
</reference>
<sequence length="92" mass="10216">MGNSDKQVGFIIFLFGSLGFIYYTISCCMILLFPTETNEGKIGNLPYFMPYNLLVRIPSVGLVLFASVVGTCISLIMITEAIKDQRKPNKLS</sequence>
<comment type="similarity">
    <text evidence="5">Belongs to the DPM2 family.</text>
</comment>
<comment type="subcellular location">
    <subcellularLocation>
        <location evidence="5">Endoplasmic reticulum membrane</location>
        <topology evidence="5">Multi-pass membrane protein</topology>
    </subcellularLocation>
    <subcellularLocation>
        <location evidence="1">Membrane</location>
        <topology evidence="1">Multi-pass membrane protein</topology>
    </subcellularLocation>
</comment>
<dbReference type="InterPro" id="IPR009914">
    <property type="entry name" value="DPM2"/>
</dbReference>
<comment type="function">
    <text evidence="5">Regulatory subunit of the dolichol-phosphate mannose (DPM) synthase complex; essential for the ER localization.</text>
</comment>
<dbReference type="Proteomes" id="UP000235388">
    <property type="component" value="Unassembled WGS sequence"/>
</dbReference>
<keyword evidence="5" id="KW-0256">Endoplasmic reticulum</keyword>
<dbReference type="AlphaFoldDB" id="A0A2N5UFD6"/>
<dbReference type="EMBL" id="PGCI01000778">
    <property type="protein sequence ID" value="PLW16199.1"/>
    <property type="molecule type" value="Genomic_DNA"/>
</dbReference>
<dbReference type="UniPathway" id="UPA00378"/>
<dbReference type="GO" id="GO:0180047">
    <property type="term" value="P:dolichol phosphate mannose biosynthetic process"/>
    <property type="evidence" value="ECO:0007669"/>
    <property type="project" value="InterPro"/>
</dbReference>
<evidence type="ECO:0000256" key="2">
    <source>
        <dbReference type="ARBA" id="ARBA00022692"/>
    </source>
</evidence>
<keyword evidence="2 5" id="KW-0812">Transmembrane</keyword>
<feature type="transmembrane region" description="Helical" evidence="5">
    <location>
        <begin position="12"/>
        <end position="33"/>
    </location>
</feature>
<organism evidence="7 10">
    <name type="scientific">Puccinia coronata f. sp. avenae</name>
    <dbReference type="NCBI Taxonomy" id="200324"/>
    <lineage>
        <taxon>Eukaryota</taxon>
        <taxon>Fungi</taxon>
        <taxon>Dikarya</taxon>
        <taxon>Basidiomycota</taxon>
        <taxon>Pucciniomycotina</taxon>
        <taxon>Pucciniomycetes</taxon>
        <taxon>Pucciniales</taxon>
        <taxon>Pucciniaceae</taxon>
        <taxon>Puccinia</taxon>
    </lineage>
</organism>
<evidence type="ECO:0000313" key="7">
    <source>
        <dbReference type="EMBL" id="PLW36461.1"/>
    </source>
</evidence>
<name>A0A2N5UFD6_9BASI</name>
<comment type="caution">
    <text evidence="7">The sequence shown here is derived from an EMBL/GenBank/DDBJ whole genome shotgun (WGS) entry which is preliminary data.</text>
</comment>
<gene>
    <name evidence="8" type="ORF">PCANC_06757</name>
    <name evidence="7" type="ORF">PCASD_11195</name>
    <name evidence="6" type="ORF">PCASD_18053</name>
</gene>
<keyword evidence="4 5" id="KW-0472">Membrane</keyword>
<dbReference type="EMBL" id="PGCJ01000105">
    <property type="protein sequence ID" value="PLW48163.1"/>
    <property type="molecule type" value="Genomic_DNA"/>
</dbReference>
<evidence type="ECO:0000313" key="8">
    <source>
        <dbReference type="EMBL" id="PLW48163.1"/>
    </source>
</evidence>
<evidence type="ECO:0000256" key="5">
    <source>
        <dbReference type="RuleBase" id="RU365084"/>
    </source>
</evidence>
<dbReference type="Pfam" id="PF07297">
    <property type="entry name" value="DPM2"/>
    <property type="match status" value="1"/>
</dbReference>
<evidence type="ECO:0000256" key="1">
    <source>
        <dbReference type="ARBA" id="ARBA00004141"/>
    </source>
</evidence>
<evidence type="ECO:0000256" key="3">
    <source>
        <dbReference type="ARBA" id="ARBA00022989"/>
    </source>
</evidence>
<dbReference type="GO" id="GO:0030234">
    <property type="term" value="F:enzyme regulator activity"/>
    <property type="evidence" value="ECO:0007669"/>
    <property type="project" value="UniProtKB-UniRule"/>
</dbReference>